<dbReference type="GO" id="GO:0032259">
    <property type="term" value="P:methylation"/>
    <property type="evidence" value="ECO:0007669"/>
    <property type="project" value="UniProtKB-KW"/>
</dbReference>
<keyword evidence="5" id="KW-1185">Reference proteome</keyword>
<dbReference type="GO" id="GO:0008168">
    <property type="term" value="F:methyltransferase activity"/>
    <property type="evidence" value="ECO:0007669"/>
    <property type="project" value="UniProtKB-KW"/>
</dbReference>
<dbReference type="Pfam" id="PF05175">
    <property type="entry name" value="MTS"/>
    <property type="match status" value="1"/>
</dbReference>
<keyword evidence="4" id="KW-0808">Transferase</keyword>
<dbReference type="SUPFAM" id="SSF53335">
    <property type="entry name" value="S-adenosyl-L-methionine-dependent methyltransferases"/>
    <property type="match status" value="1"/>
</dbReference>
<sequence>MTEIADGAASGGAALTDLTRDVFLGGGLQILQPRHGYRAATDPVFLAASVPARAGESVLELGCGVGVALLALGRRVAGLQLTGVERQSGYADLARRNAQINGIAAEIHAEDLAALPLPLKRGFDHVLVNPPFYPAHAPVPQHPERAAGRHEETPLALWIDVALKRLAPGGHLTLIHLADRLPEILALIGARAGATAVRPLAARVGRPAGRILLQARKGARGKFRLLAPLIIHEGAQHIDDRDDFTPEAQQVLRYGAALDWQ</sequence>
<dbReference type="AlphaFoldDB" id="A0A2T8HYM0"/>
<organism evidence="4 5">
    <name type="scientific">Pararhodobacter oceanensis</name>
    <dbReference type="NCBI Taxonomy" id="2172121"/>
    <lineage>
        <taxon>Bacteria</taxon>
        <taxon>Pseudomonadati</taxon>
        <taxon>Pseudomonadota</taxon>
        <taxon>Alphaproteobacteria</taxon>
        <taxon>Rhodobacterales</taxon>
        <taxon>Paracoccaceae</taxon>
        <taxon>Pararhodobacter</taxon>
    </lineage>
</organism>
<dbReference type="PANTHER" id="PTHR47739:SF1">
    <property type="entry name" value="TRNA1(VAL) (ADENINE(37)-N6)-METHYLTRANSFERASE"/>
    <property type="match status" value="1"/>
</dbReference>
<comment type="caution">
    <text evidence="4">The sequence shown here is derived from an EMBL/GenBank/DDBJ whole genome shotgun (WGS) entry which is preliminary data.</text>
</comment>
<dbReference type="Gene3D" id="3.40.50.150">
    <property type="entry name" value="Vaccinia Virus protein VP39"/>
    <property type="match status" value="1"/>
</dbReference>
<protein>
    <submittedName>
        <fullName evidence="4">Methyltransferase</fullName>
    </submittedName>
</protein>
<gene>
    <name evidence="4" type="ORF">DDE20_03170</name>
</gene>
<dbReference type="Proteomes" id="UP000245911">
    <property type="component" value="Unassembled WGS sequence"/>
</dbReference>
<name>A0A2T8HYM0_9RHOB</name>
<keyword evidence="1 4" id="KW-0489">Methyltransferase</keyword>
<evidence type="ECO:0000313" key="5">
    <source>
        <dbReference type="Proteomes" id="UP000245911"/>
    </source>
</evidence>
<evidence type="ECO:0000256" key="2">
    <source>
        <dbReference type="ARBA" id="ARBA00022691"/>
    </source>
</evidence>
<dbReference type="OrthoDB" id="5489421at2"/>
<evidence type="ECO:0000259" key="3">
    <source>
        <dbReference type="Pfam" id="PF05175"/>
    </source>
</evidence>
<dbReference type="InterPro" id="IPR007848">
    <property type="entry name" value="Small_mtfrase_dom"/>
</dbReference>
<dbReference type="CDD" id="cd02440">
    <property type="entry name" value="AdoMet_MTases"/>
    <property type="match status" value="1"/>
</dbReference>
<dbReference type="InterPro" id="IPR050210">
    <property type="entry name" value="tRNA_Adenine-N(6)_MTase"/>
</dbReference>
<evidence type="ECO:0000313" key="4">
    <source>
        <dbReference type="EMBL" id="PVH30545.1"/>
    </source>
</evidence>
<evidence type="ECO:0000256" key="1">
    <source>
        <dbReference type="ARBA" id="ARBA00022603"/>
    </source>
</evidence>
<dbReference type="PANTHER" id="PTHR47739">
    <property type="entry name" value="TRNA1(VAL) (ADENINE(37)-N6)-METHYLTRANSFERASE"/>
    <property type="match status" value="1"/>
</dbReference>
<dbReference type="EMBL" id="QDKM01000001">
    <property type="protein sequence ID" value="PVH30545.1"/>
    <property type="molecule type" value="Genomic_DNA"/>
</dbReference>
<keyword evidence="2" id="KW-0949">S-adenosyl-L-methionine</keyword>
<reference evidence="4 5" key="1">
    <citation type="submission" date="2018-04" db="EMBL/GenBank/DDBJ databases">
        <title>Pararhodobacter oceanense sp. nov., isolated from marine intertidal sediment.</title>
        <authorList>
            <person name="Wang X.-L."/>
            <person name="Du Z.-J."/>
        </authorList>
    </citation>
    <scope>NUCLEOTIDE SEQUENCE [LARGE SCALE GENOMIC DNA]</scope>
    <source>
        <strain evidence="4 5">AM505</strain>
    </source>
</reference>
<proteinExistence type="predicted"/>
<dbReference type="RefSeq" id="WP_116556963.1">
    <property type="nucleotide sequence ID" value="NZ_QDKM01000001.1"/>
</dbReference>
<accession>A0A2T8HYM0</accession>
<feature type="domain" description="Methyltransferase small" evidence="3">
    <location>
        <begin position="45"/>
        <end position="137"/>
    </location>
</feature>
<dbReference type="InterPro" id="IPR029063">
    <property type="entry name" value="SAM-dependent_MTases_sf"/>
</dbReference>